<evidence type="ECO:0000313" key="4">
    <source>
        <dbReference type="Proteomes" id="UP000318878"/>
    </source>
</evidence>
<evidence type="ECO:0000256" key="1">
    <source>
        <dbReference type="SAM" id="SignalP"/>
    </source>
</evidence>
<evidence type="ECO:0000313" key="3">
    <source>
        <dbReference type="EMBL" id="TWT34648.1"/>
    </source>
</evidence>
<sequence precursor="true">MRLFTALLLALLPATCFADAVTDFDDIDYWVGSGSNQAAMVIDWGEGSDTPPALTWGYRWDGTATGEDMFRAIVAADERLYAKIDAVVGPYGVSLYGIGYDYNDDGMFGLDDGSVFDANGIAGVAAPADGGMALDSGDLYHEGWFTGFWIYGVAGLDGLGDPTNPYDGGSWTGAVSGMSGRELANNDWDSYAFSPTFNFSNFATNPVAAEVNAVPEPSSLALLGIAGVSLALLRRRRRSANNS</sequence>
<feature type="domain" description="Ice-binding protein C-terminal" evidence="2">
    <location>
        <begin position="213"/>
        <end position="236"/>
    </location>
</feature>
<comment type="caution">
    <text evidence="3">The sequence shown here is derived from an EMBL/GenBank/DDBJ whole genome shotgun (WGS) entry which is preliminary data.</text>
</comment>
<evidence type="ECO:0000259" key="2">
    <source>
        <dbReference type="Pfam" id="PF07589"/>
    </source>
</evidence>
<reference evidence="3 4" key="1">
    <citation type="submission" date="2019-02" db="EMBL/GenBank/DDBJ databases">
        <title>Deep-cultivation of Planctomycetes and their phenomic and genomic characterization uncovers novel biology.</title>
        <authorList>
            <person name="Wiegand S."/>
            <person name="Jogler M."/>
            <person name="Boedeker C."/>
            <person name="Pinto D."/>
            <person name="Vollmers J."/>
            <person name="Rivas-Marin E."/>
            <person name="Kohn T."/>
            <person name="Peeters S.H."/>
            <person name="Heuer A."/>
            <person name="Rast P."/>
            <person name="Oberbeckmann S."/>
            <person name="Bunk B."/>
            <person name="Jeske O."/>
            <person name="Meyerdierks A."/>
            <person name="Storesund J.E."/>
            <person name="Kallscheuer N."/>
            <person name="Luecker S."/>
            <person name="Lage O.M."/>
            <person name="Pohl T."/>
            <person name="Merkel B.J."/>
            <person name="Hornburger P."/>
            <person name="Mueller R.-W."/>
            <person name="Bruemmer F."/>
            <person name="Labrenz M."/>
            <person name="Spormann A.M."/>
            <person name="Op Den Camp H."/>
            <person name="Overmann J."/>
            <person name="Amann R."/>
            <person name="Jetten M.S.M."/>
            <person name="Mascher T."/>
            <person name="Medema M.H."/>
            <person name="Devos D.P."/>
            <person name="Kaster A.-K."/>
            <person name="Ovreas L."/>
            <person name="Rohde M."/>
            <person name="Galperin M.Y."/>
            <person name="Jogler C."/>
        </authorList>
    </citation>
    <scope>NUCLEOTIDE SEQUENCE [LARGE SCALE GENOMIC DNA]</scope>
    <source>
        <strain evidence="3 4">Enr8</strain>
    </source>
</reference>
<proteinExistence type="predicted"/>
<accession>A0A5C5V7W9</accession>
<dbReference type="Proteomes" id="UP000318878">
    <property type="component" value="Unassembled WGS sequence"/>
</dbReference>
<keyword evidence="1" id="KW-0732">Signal</keyword>
<feature type="chain" id="PRO_5023103937" evidence="1">
    <location>
        <begin position="19"/>
        <end position="243"/>
    </location>
</feature>
<name>A0A5C5V7W9_9BACT</name>
<dbReference type="InterPro" id="IPR013424">
    <property type="entry name" value="Ice-binding_C"/>
</dbReference>
<dbReference type="EMBL" id="SJPF01000002">
    <property type="protein sequence ID" value="TWT34648.1"/>
    <property type="molecule type" value="Genomic_DNA"/>
</dbReference>
<dbReference type="RefSeq" id="WP_146431073.1">
    <property type="nucleotide sequence ID" value="NZ_SJPF01000002.1"/>
</dbReference>
<gene>
    <name evidence="3" type="ORF">Enr8_20610</name>
</gene>
<protein>
    <submittedName>
        <fullName evidence="3">PEP-CTERM motif protein</fullName>
    </submittedName>
</protein>
<organism evidence="3 4">
    <name type="scientific">Blastopirellula retiformator</name>
    <dbReference type="NCBI Taxonomy" id="2527970"/>
    <lineage>
        <taxon>Bacteria</taxon>
        <taxon>Pseudomonadati</taxon>
        <taxon>Planctomycetota</taxon>
        <taxon>Planctomycetia</taxon>
        <taxon>Pirellulales</taxon>
        <taxon>Pirellulaceae</taxon>
        <taxon>Blastopirellula</taxon>
    </lineage>
</organism>
<dbReference type="NCBIfam" id="TIGR02595">
    <property type="entry name" value="PEP_CTERM"/>
    <property type="match status" value="1"/>
</dbReference>
<dbReference type="Pfam" id="PF07589">
    <property type="entry name" value="PEP-CTERM"/>
    <property type="match status" value="1"/>
</dbReference>
<dbReference type="OrthoDB" id="286482at2"/>
<keyword evidence="4" id="KW-1185">Reference proteome</keyword>
<feature type="signal peptide" evidence="1">
    <location>
        <begin position="1"/>
        <end position="18"/>
    </location>
</feature>
<dbReference type="AlphaFoldDB" id="A0A5C5V7W9"/>